<evidence type="ECO:0000256" key="1">
    <source>
        <dbReference type="SAM" id="MobiDB-lite"/>
    </source>
</evidence>
<dbReference type="RefSeq" id="XP_018130504.1">
    <property type="nucleotide sequence ID" value="XM_018273638.2"/>
</dbReference>
<protein>
    <recommendedName>
        <fullName evidence="4">F-box domain-containing protein</fullName>
    </recommendedName>
</protein>
<evidence type="ECO:0000313" key="2">
    <source>
        <dbReference type="EMBL" id="OBT96771.1"/>
    </source>
</evidence>
<dbReference type="Proteomes" id="UP000091956">
    <property type="component" value="Unassembled WGS sequence"/>
</dbReference>
<dbReference type="InterPro" id="IPR036047">
    <property type="entry name" value="F-box-like_dom_sf"/>
</dbReference>
<organism evidence="2 3">
    <name type="scientific">Pseudogymnoascus verrucosus</name>
    <dbReference type="NCBI Taxonomy" id="342668"/>
    <lineage>
        <taxon>Eukaryota</taxon>
        <taxon>Fungi</taxon>
        <taxon>Dikarya</taxon>
        <taxon>Ascomycota</taxon>
        <taxon>Pezizomycotina</taxon>
        <taxon>Leotiomycetes</taxon>
        <taxon>Thelebolales</taxon>
        <taxon>Thelebolaceae</taxon>
        <taxon>Pseudogymnoascus</taxon>
    </lineage>
</organism>
<evidence type="ECO:0008006" key="4">
    <source>
        <dbReference type="Google" id="ProtNLM"/>
    </source>
</evidence>
<sequence length="231" mass="25355">MEERRRMSLGHLKTLLTRQQGSSQSPEPPPCPPKHSLDTLPTEILIQIFTNLELIDASCLSLSSPRLYIINSSLNPGPIPLTTPCPISTLRHAALGSPAFEHAIIRWRTSILQHKRFPGPPPLCPHSCSQECALHFHIRDWMPAETLFCGSCEKFANWVQVDGFRCPCKGVRRPGVGGERGRGGGSGGVLGRWRRRGRVGDVEGRRSEEGVGRRSGVGDVQTVQAVQIGVM</sequence>
<accession>A0A1B8GLQ2</accession>
<dbReference type="AlphaFoldDB" id="A0A1B8GLQ2"/>
<feature type="region of interest" description="Disordered" evidence="1">
    <location>
        <begin position="1"/>
        <end position="36"/>
    </location>
</feature>
<dbReference type="GeneID" id="28837548"/>
<dbReference type="SUPFAM" id="SSF81383">
    <property type="entry name" value="F-box domain"/>
    <property type="match status" value="1"/>
</dbReference>
<reference evidence="2 3" key="1">
    <citation type="submission" date="2016-03" db="EMBL/GenBank/DDBJ databases">
        <title>Comparative genomics of Pseudogymnoascus destructans, the fungus causing white-nose syndrome of bats.</title>
        <authorList>
            <person name="Palmer J.M."/>
            <person name="Drees K.P."/>
            <person name="Foster J.T."/>
            <person name="Lindner D.L."/>
        </authorList>
    </citation>
    <scope>NUCLEOTIDE SEQUENCE [LARGE SCALE GENOMIC DNA]</scope>
    <source>
        <strain evidence="2 3">UAMH 10579</strain>
    </source>
</reference>
<evidence type="ECO:0000313" key="3">
    <source>
        <dbReference type="Proteomes" id="UP000091956"/>
    </source>
</evidence>
<keyword evidence="3" id="KW-1185">Reference proteome</keyword>
<proteinExistence type="predicted"/>
<dbReference type="OrthoDB" id="3445164at2759"/>
<name>A0A1B8GLQ2_9PEZI</name>
<gene>
    <name evidence="2" type="ORF">VE01_04162</name>
</gene>
<reference evidence="3" key="2">
    <citation type="journal article" date="2018" name="Nat. Commun.">
        <title>Extreme sensitivity to ultraviolet light in the fungal pathogen causing white-nose syndrome of bats.</title>
        <authorList>
            <person name="Palmer J.M."/>
            <person name="Drees K.P."/>
            <person name="Foster J.T."/>
            <person name="Lindner D.L."/>
        </authorList>
    </citation>
    <scope>NUCLEOTIDE SEQUENCE [LARGE SCALE GENOMIC DNA]</scope>
    <source>
        <strain evidence="3">UAMH 10579</strain>
    </source>
</reference>
<dbReference type="EMBL" id="KV460226">
    <property type="protein sequence ID" value="OBT96771.1"/>
    <property type="molecule type" value="Genomic_DNA"/>
</dbReference>